<dbReference type="RefSeq" id="WP_146126735.1">
    <property type="nucleotide sequence ID" value="NZ_MQUC01000003.1"/>
</dbReference>
<protein>
    <recommendedName>
        <fullName evidence="3">C1q domain-containing protein</fullName>
    </recommendedName>
</protein>
<dbReference type="Proteomes" id="UP000239532">
    <property type="component" value="Unassembled WGS sequence"/>
</dbReference>
<evidence type="ECO:0008006" key="3">
    <source>
        <dbReference type="Google" id="ProtNLM"/>
    </source>
</evidence>
<dbReference type="AlphaFoldDB" id="A0A2S9WUQ6"/>
<organism evidence="1 2">
    <name type="scientific">Nonlabens agnitus</name>
    <dbReference type="NCBI Taxonomy" id="870484"/>
    <lineage>
        <taxon>Bacteria</taxon>
        <taxon>Pseudomonadati</taxon>
        <taxon>Bacteroidota</taxon>
        <taxon>Flavobacteriia</taxon>
        <taxon>Flavobacteriales</taxon>
        <taxon>Flavobacteriaceae</taxon>
        <taxon>Nonlabens</taxon>
    </lineage>
</organism>
<evidence type="ECO:0000313" key="1">
    <source>
        <dbReference type="EMBL" id="PRP67066.1"/>
    </source>
</evidence>
<accession>A0A2S9WUQ6</accession>
<keyword evidence="2" id="KW-1185">Reference proteome</keyword>
<dbReference type="EMBL" id="MQUC01000003">
    <property type="protein sequence ID" value="PRP67066.1"/>
    <property type="molecule type" value="Genomic_DNA"/>
</dbReference>
<evidence type="ECO:0000313" key="2">
    <source>
        <dbReference type="Proteomes" id="UP000239532"/>
    </source>
</evidence>
<reference evidence="1 2" key="1">
    <citation type="submission" date="2016-11" db="EMBL/GenBank/DDBJ databases">
        <title>Trade-off between light-utilization and light-protection in marine flavobacteria.</title>
        <authorList>
            <person name="Kumagai Y."/>
        </authorList>
    </citation>
    <scope>NUCLEOTIDE SEQUENCE [LARGE SCALE GENOMIC DNA]</scope>
    <source>
        <strain evidence="1 2">JCM 17109</strain>
    </source>
</reference>
<sequence>MINWISNKSSVLLMSLFIAFIPYLSIAQVGIGTEAPSAGLLLDVNAAPESSGVVLPDVNITDLFTVDPLPLGTELGTLVFNTNTSTGKGYYFWDGTAWTRFNAYIGQMAKYSNPSAGVTGPNMNSGAGNVRIVGNTEFNDNPVLYQASGNTGITVNETGIYQVTVALSLVGTYGTTGTPPRNSRAEIDIRIRVNGTDRGPLYRSTEMNMTATPGDVDFGSLSFTQSVKIDAGQTITLRYNPSKNENVGIVRLRSLGTSTIFIQKLL</sequence>
<proteinExistence type="predicted"/>
<dbReference type="OrthoDB" id="1145223at2"/>
<comment type="caution">
    <text evidence="1">The sequence shown here is derived from an EMBL/GenBank/DDBJ whole genome shotgun (WGS) entry which is preliminary data.</text>
</comment>
<gene>
    <name evidence="1" type="ORF">BST86_08115</name>
</gene>
<name>A0A2S9WUQ6_9FLAO</name>